<dbReference type="AlphaFoldDB" id="A0A1T4Y065"/>
<evidence type="ECO:0000259" key="9">
    <source>
        <dbReference type="Pfam" id="PF12704"/>
    </source>
</evidence>
<keyword evidence="3 7" id="KW-0812">Transmembrane</keyword>
<dbReference type="STRING" id="1121449.SAMN02745704_02599"/>
<keyword evidence="4 7" id="KW-1133">Transmembrane helix</keyword>
<dbReference type="Pfam" id="PF02687">
    <property type="entry name" value="FtsX"/>
    <property type="match status" value="1"/>
</dbReference>
<evidence type="ECO:0000256" key="2">
    <source>
        <dbReference type="ARBA" id="ARBA00022475"/>
    </source>
</evidence>
<dbReference type="InterPro" id="IPR025857">
    <property type="entry name" value="MacB_PCD"/>
</dbReference>
<dbReference type="PANTHER" id="PTHR30572">
    <property type="entry name" value="MEMBRANE COMPONENT OF TRANSPORTER-RELATED"/>
    <property type="match status" value="1"/>
</dbReference>
<dbReference type="GO" id="GO:0005886">
    <property type="term" value="C:plasma membrane"/>
    <property type="evidence" value="ECO:0007669"/>
    <property type="project" value="UniProtKB-SubCell"/>
</dbReference>
<name>A0A1T4Y065_9BACT</name>
<accession>A0A1T4Y065</accession>
<dbReference type="EMBL" id="FUYC01000021">
    <property type="protein sequence ID" value="SKA94655.1"/>
    <property type="molecule type" value="Genomic_DNA"/>
</dbReference>
<proteinExistence type="inferred from homology"/>
<evidence type="ECO:0000256" key="7">
    <source>
        <dbReference type="SAM" id="Phobius"/>
    </source>
</evidence>
<keyword evidence="5 7" id="KW-0472">Membrane</keyword>
<evidence type="ECO:0000256" key="5">
    <source>
        <dbReference type="ARBA" id="ARBA00023136"/>
    </source>
</evidence>
<dbReference type="Pfam" id="PF12704">
    <property type="entry name" value="MacB_PCD"/>
    <property type="match status" value="1"/>
</dbReference>
<gene>
    <name evidence="10" type="ORF">SAMN02745704_02599</name>
</gene>
<reference evidence="10 11" key="1">
    <citation type="submission" date="2017-02" db="EMBL/GenBank/DDBJ databases">
        <authorList>
            <person name="Peterson S.W."/>
        </authorList>
    </citation>
    <scope>NUCLEOTIDE SEQUENCE [LARGE SCALE GENOMIC DNA]</scope>
    <source>
        <strain evidence="10 11">DSM 16080</strain>
    </source>
</reference>
<feature type="transmembrane region" description="Helical" evidence="7">
    <location>
        <begin position="333"/>
        <end position="360"/>
    </location>
</feature>
<dbReference type="InterPro" id="IPR050250">
    <property type="entry name" value="Macrolide_Exporter_MacB"/>
</dbReference>
<sequence length="407" mass="44459">MSVMVNLHIAYASLMARKLRTVLAMLGVFLGALAFTGVQTVSDIMVRNAEMQAEAMGPNLMSVVSGRVRFRRSGSVGVKDFNTNFKVSDALALIQSLPQVRAGAPYISTAMPVRSAQGVTDARVMATWPDYQTVRSFYPQFGRFFTMEEERSRAKVVVLGREIANRLFGSPQAALGRKVRIYRASFRVVGVMEGKGQDLSGENQDEQVFLPLSTYMRRAANVDWLTGVNLSLVDGADFAAARKSIVNLMRLRHDIRPGQEDDFDVLEAREVIQLQRQALDLMQTLGVISSTISFAVGGMGILSIMILMVRARRVEIGVRRAVGGRRSDIVRQFMFEAGLLSASGGAGGVLVCLVLVLLFTSLTPFPLVLNPYMFGFTLVGSGLLGLFAGSYPAWLASRIGILDVLKT</sequence>
<feature type="transmembrane region" description="Helical" evidence="7">
    <location>
        <begin position="372"/>
        <end position="396"/>
    </location>
</feature>
<feature type="transmembrane region" description="Helical" evidence="7">
    <location>
        <begin position="292"/>
        <end position="312"/>
    </location>
</feature>
<evidence type="ECO:0000256" key="6">
    <source>
        <dbReference type="ARBA" id="ARBA00038076"/>
    </source>
</evidence>
<evidence type="ECO:0000256" key="1">
    <source>
        <dbReference type="ARBA" id="ARBA00004651"/>
    </source>
</evidence>
<dbReference type="RefSeq" id="WP_078718140.1">
    <property type="nucleotide sequence ID" value="NZ_FUYC01000021.1"/>
</dbReference>
<comment type="similarity">
    <text evidence="6">Belongs to the ABC-4 integral membrane protein family.</text>
</comment>
<feature type="domain" description="MacB-like periplasmic core" evidence="9">
    <location>
        <begin position="21"/>
        <end position="247"/>
    </location>
</feature>
<evidence type="ECO:0000259" key="8">
    <source>
        <dbReference type="Pfam" id="PF02687"/>
    </source>
</evidence>
<evidence type="ECO:0000256" key="4">
    <source>
        <dbReference type="ARBA" id="ARBA00022989"/>
    </source>
</evidence>
<evidence type="ECO:0000313" key="11">
    <source>
        <dbReference type="Proteomes" id="UP000190027"/>
    </source>
</evidence>
<feature type="domain" description="ABC3 transporter permease C-terminal" evidence="8">
    <location>
        <begin position="288"/>
        <end position="399"/>
    </location>
</feature>
<protein>
    <submittedName>
        <fullName evidence="10">Putative ABC transport system permease protein</fullName>
    </submittedName>
</protein>
<keyword evidence="2" id="KW-1003">Cell membrane</keyword>
<dbReference type="GO" id="GO:0022857">
    <property type="term" value="F:transmembrane transporter activity"/>
    <property type="evidence" value="ECO:0007669"/>
    <property type="project" value="TreeGrafter"/>
</dbReference>
<dbReference type="OrthoDB" id="9770099at2"/>
<evidence type="ECO:0000313" key="10">
    <source>
        <dbReference type="EMBL" id="SKA94655.1"/>
    </source>
</evidence>
<keyword evidence="11" id="KW-1185">Reference proteome</keyword>
<comment type="subcellular location">
    <subcellularLocation>
        <location evidence="1">Cell membrane</location>
        <topology evidence="1">Multi-pass membrane protein</topology>
    </subcellularLocation>
</comment>
<dbReference type="InterPro" id="IPR003838">
    <property type="entry name" value="ABC3_permease_C"/>
</dbReference>
<dbReference type="PANTHER" id="PTHR30572:SF4">
    <property type="entry name" value="ABC TRANSPORTER PERMEASE YTRF"/>
    <property type="match status" value="1"/>
</dbReference>
<dbReference type="Proteomes" id="UP000190027">
    <property type="component" value="Unassembled WGS sequence"/>
</dbReference>
<evidence type="ECO:0000256" key="3">
    <source>
        <dbReference type="ARBA" id="ARBA00022692"/>
    </source>
</evidence>
<organism evidence="10 11">
    <name type="scientific">Paucidesulfovibrio gracilis DSM 16080</name>
    <dbReference type="NCBI Taxonomy" id="1121449"/>
    <lineage>
        <taxon>Bacteria</taxon>
        <taxon>Pseudomonadati</taxon>
        <taxon>Thermodesulfobacteriota</taxon>
        <taxon>Desulfovibrionia</taxon>
        <taxon>Desulfovibrionales</taxon>
        <taxon>Desulfovibrionaceae</taxon>
        <taxon>Paucidesulfovibrio</taxon>
    </lineage>
</organism>